<dbReference type="InterPro" id="IPR005224">
    <property type="entry name" value="SfsA"/>
</dbReference>
<evidence type="ECO:0000259" key="2">
    <source>
        <dbReference type="Pfam" id="PF03749"/>
    </source>
</evidence>
<organism evidence="4 5">
    <name type="scientific">Marinobacter salinexigens</name>
    <dbReference type="NCBI Taxonomy" id="2919747"/>
    <lineage>
        <taxon>Bacteria</taxon>
        <taxon>Pseudomonadati</taxon>
        <taxon>Pseudomonadota</taxon>
        <taxon>Gammaproteobacteria</taxon>
        <taxon>Pseudomonadales</taxon>
        <taxon>Marinobacteraceae</taxon>
        <taxon>Marinobacter</taxon>
    </lineage>
</organism>
<comment type="caution">
    <text evidence="4">The sequence shown here is derived from an EMBL/GenBank/DDBJ whole genome shotgun (WGS) entry which is preliminary data.</text>
</comment>
<dbReference type="Pfam" id="PF17746">
    <property type="entry name" value="SfsA_N"/>
    <property type="match status" value="1"/>
</dbReference>
<evidence type="ECO:0000256" key="1">
    <source>
        <dbReference type="HAMAP-Rule" id="MF_00095"/>
    </source>
</evidence>
<gene>
    <name evidence="1 4" type="primary">sfsA</name>
    <name evidence="4" type="ORF">FWJ25_18400</name>
</gene>
<dbReference type="Pfam" id="PF03749">
    <property type="entry name" value="SfsA"/>
    <property type="match status" value="1"/>
</dbReference>
<dbReference type="Proteomes" id="UP000323161">
    <property type="component" value="Unassembled WGS sequence"/>
</dbReference>
<keyword evidence="5" id="KW-1185">Reference proteome</keyword>
<dbReference type="Gene3D" id="2.40.50.580">
    <property type="match status" value="1"/>
</dbReference>
<reference evidence="4 5" key="1">
    <citation type="submission" date="2019-08" db="EMBL/GenBank/DDBJ databases">
        <title>Marinobacter ZYF650 sp. nov., a marine bacterium isolated from seawater of the Mariana trench.</title>
        <authorList>
            <person name="Ahmad W."/>
        </authorList>
    </citation>
    <scope>NUCLEOTIDE SEQUENCE [LARGE SCALE GENOMIC DNA]</scope>
    <source>
        <strain evidence="4 5">ZYF650</strain>
    </source>
</reference>
<evidence type="ECO:0000259" key="3">
    <source>
        <dbReference type="Pfam" id="PF17746"/>
    </source>
</evidence>
<accession>A0A5B0V9G7</accession>
<evidence type="ECO:0000313" key="5">
    <source>
        <dbReference type="Proteomes" id="UP000323161"/>
    </source>
</evidence>
<dbReference type="FunFam" id="2.40.50.580:FF:000001">
    <property type="entry name" value="Sugar fermentation stimulation protein A"/>
    <property type="match status" value="1"/>
</dbReference>
<dbReference type="PANTHER" id="PTHR30545:SF2">
    <property type="entry name" value="SUGAR FERMENTATION STIMULATION PROTEIN A"/>
    <property type="match status" value="1"/>
</dbReference>
<comment type="similarity">
    <text evidence="1">Belongs to the SfsA family.</text>
</comment>
<proteinExistence type="inferred from homology"/>
<dbReference type="InterPro" id="IPR041465">
    <property type="entry name" value="SfsA_N"/>
</dbReference>
<dbReference type="Gene3D" id="3.40.1350.60">
    <property type="match status" value="1"/>
</dbReference>
<feature type="domain" description="Sugar fermentation stimulation protein C-terminal" evidence="2">
    <location>
        <begin position="84"/>
        <end position="221"/>
    </location>
</feature>
<evidence type="ECO:0000313" key="4">
    <source>
        <dbReference type="EMBL" id="KAA1170701.1"/>
    </source>
</evidence>
<dbReference type="EMBL" id="VTUU01000015">
    <property type="protein sequence ID" value="KAA1170701.1"/>
    <property type="molecule type" value="Genomic_DNA"/>
</dbReference>
<dbReference type="RefSeq" id="WP_149601733.1">
    <property type="nucleotide sequence ID" value="NZ_VTUU01000015.1"/>
</dbReference>
<sequence length="248" mass="27549">MKFPEPLVEGRLIRRYKRFLADVRLPDGTEVTAHCPNTGSMLGCKPDDARVWLSESDNPKRKLRYTWELVETAPGEFACINTARPNYQAREAIESGRVVELSGYRQCKAEVRYGEEKSRIDLLLSDHDSQPDAWVEVKNVTLAEGGRGYFPDAVTTRGQKHLRELMAQVAKGERAVLFFLVNHTGIETVRPADHIDPDYGELLREACSAGVEVVAYRAALAGQGGQPSGSLTLTESVPVILEPSRPEL</sequence>
<name>A0A5B0V9G7_9GAMM</name>
<dbReference type="FunFam" id="3.40.1350.60:FF:000001">
    <property type="entry name" value="Sugar fermentation stimulation protein A"/>
    <property type="match status" value="1"/>
</dbReference>
<dbReference type="GO" id="GO:0003677">
    <property type="term" value="F:DNA binding"/>
    <property type="evidence" value="ECO:0007669"/>
    <property type="project" value="InterPro"/>
</dbReference>
<dbReference type="PANTHER" id="PTHR30545">
    <property type="entry name" value="SUGAR FERMENTATION STIMULATION PROTEIN A"/>
    <property type="match status" value="1"/>
</dbReference>
<dbReference type="NCBIfam" id="TIGR00230">
    <property type="entry name" value="sfsA"/>
    <property type="match status" value="1"/>
</dbReference>
<feature type="domain" description="SfsA N-terminal OB" evidence="3">
    <location>
        <begin position="13"/>
        <end position="80"/>
    </location>
</feature>
<dbReference type="InterPro" id="IPR040452">
    <property type="entry name" value="SfsA_C"/>
</dbReference>
<dbReference type="AlphaFoldDB" id="A0A5B0V9G7"/>
<dbReference type="HAMAP" id="MF_00095">
    <property type="entry name" value="SfsA"/>
    <property type="match status" value="1"/>
</dbReference>
<dbReference type="CDD" id="cd22359">
    <property type="entry name" value="SfsA-like_bacterial"/>
    <property type="match status" value="1"/>
</dbReference>
<protein>
    <recommendedName>
        <fullName evidence="1">Sugar fermentation stimulation protein homolog</fullName>
    </recommendedName>
</protein>